<dbReference type="InterPro" id="IPR012349">
    <property type="entry name" value="Split_barrel_FMN-bd"/>
</dbReference>
<organism evidence="1 2">
    <name type="scientific">Paenalkalicoccus suaedae</name>
    <dbReference type="NCBI Taxonomy" id="2592382"/>
    <lineage>
        <taxon>Bacteria</taxon>
        <taxon>Bacillati</taxon>
        <taxon>Bacillota</taxon>
        <taxon>Bacilli</taxon>
        <taxon>Bacillales</taxon>
        <taxon>Bacillaceae</taxon>
        <taxon>Paenalkalicoccus</taxon>
    </lineage>
</organism>
<dbReference type="InterPro" id="IPR007396">
    <property type="entry name" value="TR_PAI2-type"/>
</dbReference>
<dbReference type="EMBL" id="CP041372">
    <property type="protein sequence ID" value="QKS70471.1"/>
    <property type="molecule type" value="Genomic_DNA"/>
</dbReference>
<proteinExistence type="predicted"/>
<dbReference type="Gene3D" id="2.30.110.10">
    <property type="entry name" value="Electron Transport, Fmn-binding Protein, Chain A"/>
    <property type="match status" value="1"/>
</dbReference>
<dbReference type="KEGG" id="psua:FLK61_27340"/>
<reference evidence="2" key="1">
    <citation type="submission" date="2019-07" db="EMBL/GenBank/DDBJ databases">
        <title>Bacillus alkalisoli sp. nov. isolated from saline soil.</title>
        <authorList>
            <person name="Sun J.-Q."/>
            <person name="Xu L."/>
        </authorList>
    </citation>
    <scope>NUCLEOTIDE SEQUENCE [LARGE SCALE GENOMIC DNA]</scope>
    <source>
        <strain evidence="2">M4U3P1</strain>
    </source>
</reference>
<evidence type="ECO:0000313" key="1">
    <source>
        <dbReference type="EMBL" id="QKS70471.1"/>
    </source>
</evidence>
<dbReference type="RefSeq" id="WP_176008509.1">
    <property type="nucleotide sequence ID" value="NZ_CP041372.2"/>
</dbReference>
<keyword evidence="2" id="KW-1185">Reference proteome</keyword>
<dbReference type="Pfam" id="PF04299">
    <property type="entry name" value="FMN_bind_2"/>
    <property type="match status" value="1"/>
</dbReference>
<protein>
    <submittedName>
        <fullName evidence="1">FMN-binding negative transcriptional regulator</fullName>
    </submittedName>
</protein>
<dbReference type="PANTHER" id="PTHR35802">
    <property type="entry name" value="PROTEASE SYNTHASE AND SPORULATION PROTEIN PAI 2"/>
    <property type="match status" value="1"/>
</dbReference>
<dbReference type="SUPFAM" id="SSF50475">
    <property type="entry name" value="FMN-binding split barrel"/>
    <property type="match status" value="1"/>
</dbReference>
<sequence>MYIPTYYKVTDEKTMYEIIQENSFATLFSQSDKIPHATHLPLLLNYEKTHLYGHFARPNPQWQEIMDQTVLAVFHGPPCYISPSWYETNQTVPTWNYVTAHVYGKVKLVHDEQELRDSLSQLVEYYESPDSGYTLNDMEEKFVAGLSKGVQGFRMTITKIEAKAKLSQNHSEERRELVVKELEKVPHTNEQQIASLMKKYLNKEMDPK</sequence>
<gene>
    <name evidence="1" type="ORF">FLK61_27340</name>
</gene>
<dbReference type="Proteomes" id="UP000318138">
    <property type="component" value="Chromosome"/>
</dbReference>
<dbReference type="PIRSF" id="PIRSF010372">
    <property type="entry name" value="PaiB"/>
    <property type="match status" value="1"/>
</dbReference>
<evidence type="ECO:0000313" key="2">
    <source>
        <dbReference type="Proteomes" id="UP000318138"/>
    </source>
</evidence>
<dbReference type="PANTHER" id="PTHR35802:SF1">
    <property type="entry name" value="PROTEASE SYNTHASE AND SPORULATION PROTEIN PAI 2"/>
    <property type="match status" value="1"/>
</dbReference>
<accession>A0A859FCG8</accession>
<name>A0A859FCG8_9BACI</name>
<dbReference type="AlphaFoldDB" id="A0A859FCG8"/>